<protein>
    <submittedName>
        <fullName evidence="1">Uncharacterized protein</fullName>
    </submittedName>
</protein>
<reference evidence="1 2" key="1">
    <citation type="submission" date="2023-01" db="EMBL/GenBank/DDBJ databases">
        <authorList>
            <person name="Kreplak J."/>
        </authorList>
    </citation>
    <scope>NUCLEOTIDE SEQUENCE [LARGE SCALE GENOMIC DNA]</scope>
</reference>
<dbReference type="AlphaFoldDB" id="A0AAV0ZKT8"/>
<name>A0AAV0ZKT8_VICFA</name>
<keyword evidence="2" id="KW-1185">Reference proteome</keyword>
<evidence type="ECO:0000313" key="1">
    <source>
        <dbReference type="EMBL" id="CAI8597504.1"/>
    </source>
</evidence>
<accession>A0AAV0ZKT8</accession>
<evidence type="ECO:0000313" key="2">
    <source>
        <dbReference type="Proteomes" id="UP001157006"/>
    </source>
</evidence>
<dbReference type="Proteomes" id="UP001157006">
    <property type="component" value="Chromosome 2"/>
</dbReference>
<organism evidence="1 2">
    <name type="scientific">Vicia faba</name>
    <name type="common">Broad bean</name>
    <name type="synonym">Faba vulgaris</name>
    <dbReference type="NCBI Taxonomy" id="3906"/>
    <lineage>
        <taxon>Eukaryota</taxon>
        <taxon>Viridiplantae</taxon>
        <taxon>Streptophyta</taxon>
        <taxon>Embryophyta</taxon>
        <taxon>Tracheophyta</taxon>
        <taxon>Spermatophyta</taxon>
        <taxon>Magnoliopsida</taxon>
        <taxon>eudicotyledons</taxon>
        <taxon>Gunneridae</taxon>
        <taxon>Pentapetalae</taxon>
        <taxon>rosids</taxon>
        <taxon>fabids</taxon>
        <taxon>Fabales</taxon>
        <taxon>Fabaceae</taxon>
        <taxon>Papilionoideae</taxon>
        <taxon>50 kb inversion clade</taxon>
        <taxon>NPAAA clade</taxon>
        <taxon>Hologalegina</taxon>
        <taxon>IRL clade</taxon>
        <taxon>Fabeae</taxon>
        <taxon>Vicia</taxon>
    </lineage>
</organism>
<sequence length="136" mass="15000">MSDQQTYVRKRLGFKFRIEYKPGVFNRVADALSRVPAEKAEDDNLGSTALMALVSSPIFGIVQQPRKKNSSDLFLLAFKQQLAQNNLPHPYTIVGGVLLHHGRYVINPASPLCSTVIREFHDAPSGGHAGIKDTLV</sequence>
<proteinExistence type="predicted"/>
<gene>
    <name evidence="1" type="ORF">VFH_II084960</name>
</gene>
<dbReference type="EMBL" id="OX451737">
    <property type="protein sequence ID" value="CAI8597504.1"/>
    <property type="molecule type" value="Genomic_DNA"/>
</dbReference>